<name>A0ABP9CNY2_9ACTN</name>
<dbReference type="SUPFAM" id="SSF48613">
    <property type="entry name" value="Heme oxygenase-like"/>
    <property type="match status" value="1"/>
</dbReference>
<dbReference type="Proteomes" id="UP001500839">
    <property type="component" value="Unassembled WGS sequence"/>
</dbReference>
<dbReference type="Gene3D" id="1.20.910.10">
    <property type="entry name" value="Heme oxygenase-like"/>
    <property type="match status" value="1"/>
</dbReference>
<protein>
    <submittedName>
        <fullName evidence="2">Iron-containing redox enzyme family protein</fullName>
    </submittedName>
</protein>
<gene>
    <name evidence="2" type="ORF">GCM10023353_18330</name>
</gene>
<evidence type="ECO:0000313" key="3">
    <source>
        <dbReference type="Proteomes" id="UP001500839"/>
    </source>
</evidence>
<feature type="region of interest" description="Disordered" evidence="1">
    <location>
        <begin position="1"/>
        <end position="20"/>
    </location>
</feature>
<sequence length="356" mass="38331">MHASMLLPDDPATSPPLPQARGELSEWAIGTLQGRSAARGMPDASVAEPLEDDLQTALLVCYELHYHGFADVDAEWEWDPSLLEFRGRLEQAFLERLRARTSSGVATGFGNAEPADEGSGFAEAVLDDIIAGQPGDRGPSDHLNAGGSWEHMREYFVHRSIYQLKEADPYVWAIPRLRGQAKSSLAAVEFDEFGAGHGAAVHSSLFADLLDAAGLDPRYLAYVGSVPAQTLAVANLATMFGLHRALRGALIGHFVVTESSTGPGARKLEQALTGMAAPAACVHFYTEHVEADAVHEQVVRHDILRPLLDAEPGLAADAVFGMRALDVLEADLSEWLLDHWENGRSSLPVGDPVRGT</sequence>
<reference evidence="3" key="1">
    <citation type="journal article" date="2019" name="Int. J. Syst. Evol. Microbiol.">
        <title>The Global Catalogue of Microorganisms (GCM) 10K type strain sequencing project: providing services to taxonomists for standard genome sequencing and annotation.</title>
        <authorList>
            <consortium name="The Broad Institute Genomics Platform"/>
            <consortium name="The Broad Institute Genome Sequencing Center for Infectious Disease"/>
            <person name="Wu L."/>
            <person name="Ma J."/>
        </authorList>
    </citation>
    <scope>NUCLEOTIDE SEQUENCE [LARGE SCALE GENOMIC DNA]</scope>
    <source>
        <strain evidence="3">JCM 18542</strain>
    </source>
</reference>
<dbReference type="SMART" id="SM01236">
    <property type="entry name" value="Haem_oxygenase_2"/>
    <property type="match status" value="1"/>
</dbReference>
<organism evidence="2 3">
    <name type="scientific">Tomitella cavernea</name>
    <dbReference type="NCBI Taxonomy" id="1387982"/>
    <lineage>
        <taxon>Bacteria</taxon>
        <taxon>Bacillati</taxon>
        <taxon>Actinomycetota</taxon>
        <taxon>Actinomycetes</taxon>
        <taxon>Mycobacteriales</taxon>
        <taxon>Tomitella</taxon>
    </lineage>
</organism>
<accession>A0ABP9CNY2</accession>
<dbReference type="EMBL" id="BAABKQ010000001">
    <property type="protein sequence ID" value="GAA4813654.1"/>
    <property type="molecule type" value="Genomic_DNA"/>
</dbReference>
<evidence type="ECO:0000313" key="2">
    <source>
        <dbReference type="EMBL" id="GAA4813654.1"/>
    </source>
</evidence>
<proteinExistence type="predicted"/>
<dbReference type="RefSeq" id="WP_242474410.1">
    <property type="nucleotide sequence ID" value="NZ_BAABKQ010000001.1"/>
</dbReference>
<keyword evidence="3" id="KW-1185">Reference proteome</keyword>
<dbReference type="Pfam" id="PF14518">
    <property type="entry name" value="Haem_oxygenas_2"/>
    <property type="match status" value="1"/>
</dbReference>
<dbReference type="InterPro" id="IPR016084">
    <property type="entry name" value="Haem_Oase-like_multi-hlx"/>
</dbReference>
<evidence type="ECO:0000256" key="1">
    <source>
        <dbReference type="SAM" id="MobiDB-lite"/>
    </source>
</evidence>
<comment type="caution">
    <text evidence="2">The sequence shown here is derived from an EMBL/GenBank/DDBJ whole genome shotgun (WGS) entry which is preliminary data.</text>
</comment>